<comment type="caution">
    <text evidence="1">The sequence shown here is derived from an EMBL/GenBank/DDBJ whole genome shotgun (WGS) entry which is preliminary data.</text>
</comment>
<protein>
    <submittedName>
        <fullName evidence="1">Uncharacterized protein</fullName>
    </submittedName>
</protein>
<dbReference type="STRING" id="1294263.JCM21531_4672"/>
<dbReference type="Proteomes" id="UP000019109">
    <property type="component" value="Unassembled WGS sequence"/>
</dbReference>
<name>W4VDX8_9FIRM</name>
<dbReference type="EMBL" id="BAVR01000131">
    <property type="protein sequence ID" value="GAE91003.1"/>
    <property type="molecule type" value="Genomic_DNA"/>
</dbReference>
<dbReference type="AlphaFoldDB" id="W4VDX8"/>
<dbReference type="RefSeq" id="WP_243467888.1">
    <property type="nucleotide sequence ID" value="NZ_BAVR01000131.1"/>
</dbReference>
<dbReference type="Pfam" id="PF18960">
    <property type="entry name" value="DUF5702"/>
    <property type="match status" value="1"/>
</dbReference>
<sequence>METSLNVKVEGELGDIMNQISSEVQTLLLQQIETVENSPIGSYVPDIIQGVDYTDFLEVYKDKNLKEAIEELTAILAEGKEVLGYNVDETSKKVNSMIFNTILEAKKTVKYNIKAGIRGYKDNLVNKFKETFKKTAEKGKEEVNKFIDSIGNTSDSEVMKTNLRGSFLSMKYTDYLRLFLLFTNKDVKLKRIADLIQVNMRKVSSNNTFKLSECSTYMRVESSISIKYLFATKPFMPKELRTEDGRRIKFDVILYKGY</sequence>
<evidence type="ECO:0000313" key="2">
    <source>
        <dbReference type="Proteomes" id="UP000019109"/>
    </source>
</evidence>
<reference evidence="1" key="1">
    <citation type="journal article" date="2014" name="Genome Announc.">
        <title>Draft Genome Sequence of Clostridium straminisolvens Strain JCM 21531T, Isolated from a Cellulose-Degrading Bacterial Community.</title>
        <authorList>
            <person name="Yuki M."/>
            <person name="Oshima K."/>
            <person name="Suda W."/>
            <person name="Sakamoto M."/>
            <person name="Kitamura K."/>
            <person name="Iida T."/>
            <person name="Hattori M."/>
            <person name="Ohkuma M."/>
        </authorList>
    </citation>
    <scope>NUCLEOTIDE SEQUENCE [LARGE SCALE GENOMIC DNA]</scope>
    <source>
        <strain evidence="1">JCM 21531</strain>
    </source>
</reference>
<evidence type="ECO:0000313" key="1">
    <source>
        <dbReference type="EMBL" id="GAE91003.1"/>
    </source>
</evidence>
<dbReference type="InterPro" id="IPR043756">
    <property type="entry name" value="DUF5702"/>
</dbReference>
<accession>W4VDX8</accession>
<gene>
    <name evidence="1" type="ORF">JCM21531_4672</name>
</gene>
<organism evidence="1 2">
    <name type="scientific">Acetivibrio straminisolvens JCM 21531</name>
    <dbReference type="NCBI Taxonomy" id="1294263"/>
    <lineage>
        <taxon>Bacteria</taxon>
        <taxon>Bacillati</taxon>
        <taxon>Bacillota</taxon>
        <taxon>Clostridia</taxon>
        <taxon>Eubacteriales</taxon>
        <taxon>Oscillospiraceae</taxon>
        <taxon>Acetivibrio</taxon>
    </lineage>
</organism>
<keyword evidence="2" id="KW-1185">Reference proteome</keyword>
<proteinExistence type="predicted"/>